<dbReference type="InterPro" id="IPR011044">
    <property type="entry name" value="Quino_amine_DH_bsu"/>
</dbReference>
<reference evidence="3 4" key="1">
    <citation type="submission" date="2023-08" db="EMBL/GenBank/DDBJ databases">
        <title>Black Yeasts Isolated from many extreme environments.</title>
        <authorList>
            <person name="Coleine C."/>
            <person name="Stajich J.E."/>
            <person name="Selbmann L."/>
        </authorList>
    </citation>
    <scope>NUCLEOTIDE SEQUENCE [LARGE SCALE GENOMIC DNA]</scope>
    <source>
        <strain evidence="3 4">CCFEE 5935</strain>
    </source>
</reference>
<feature type="compositionally biased region" description="Low complexity" evidence="1">
    <location>
        <begin position="1166"/>
        <end position="1176"/>
    </location>
</feature>
<proteinExistence type="predicted"/>
<dbReference type="Proteomes" id="UP001337655">
    <property type="component" value="Unassembled WGS sequence"/>
</dbReference>
<feature type="compositionally biased region" description="Low complexity" evidence="1">
    <location>
        <begin position="196"/>
        <end position="208"/>
    </location>
</feature>
<feature type="domain" description="DUF7165" evidence="2">
    <location>
        <begin position="319"/>
        <end position="624"/>
    </location>
</feature>
<evidence type="ECO:0000256" key="1">
    <source>
        <dbReference type="SAM" id="MobiDB-lite"/>
    </source>
</evidence>
<organism evidence="3 4">
    <name type="scientific">Saxophila tyrrhenica</name>
    <dbReference type="NCBI Taxonomy" id="1690608"/>
    <lineage>
        <taxon>Eukaryota</taxon>
        <taxon>Fungi</taxon>
        <taxon>Dikarya</taxon>
        <taxon>Ascomycota</taxon>
        <taxon>Pezizomycotina</taxon>
        <taxon>Dothideomycetes</taxon>
        <taxon>Dothideomycetidae</taxon>
        <taxon>Mycosphaerellales</taxon>
        <taxon>Extremaceae</taxon>
        <taxon>Saxophila</taxon>
    </lineage>
</organism>
<feature type="compositionally biased region" description="Polar residues" evidence="1">
    <location>
        <begin position="66"/>
        <end position="79"/>
    </location>
</feature>
<evidence type="ECO:0000259" key="2">
    <source>
        <dbReference type="Pfam" id="PF23749"/>
    </source>
</evidence>
<name>A0AAV9P0M1_9PEZI</name>
<feature type="compositionally biased region" description="Polar residues" evidence="1">
    <location>
        <begin position="825"/>
        <end position="834"/>
    </location>
</feature>
<feature type="region of interest" description="Disordered" evidence="1">
    <location>
        <begin position="1"/>
        <end position="303"/>
    </location>
</feature>
<feature type="region of interest" description="Disordered" evidence="1">
    <location>
        <begin position="984"/>
        <end position="1117"/>
    </location>
</feature>
<dbReference type="EMBL" id="JAVRRT010000015">
    <property type="protein sequence ID" value="KAK5165847.1"/>
    <property type="molecule type" value="Genomic_DNA"/>
</dbReference>
<dbReference type="AlphaFoldDB" id="A0AAV9P0M1"/>
<dbReference type="InterPro" id="IPR015943">
    <property type="entry name" value="WD40/YVTN_repeat-like_dom_sf"/>
</dbReference>
<feature type="region of interest" description="Disordered" evidence="1">
    <location>
        <begin position="1216"/>
        <end position="1238"/>
    </location>
</feature>
<protein>
    <recommendedName>
        <fullName evidence="2">DUF7165 domain-containing protein</fullName>
    </recommendedName>
</protein>
<feature type="domain" description="DUF7165" evidence="2">
    <location>
        <begin position="645"/>
        <end position="727"/>
    </location>
</feature>
<dbReference type="RefSeq" id="XP_064655859.1">
    <property type="nucleotide sequence ID" value="XM_064806000.1"/>
</dbReference>
<feature type="compositionally biased region" description="Low complexity" evidence="1">
    <location>
        <begin position="1101"/>
        <end position="1111"/>
    </location>
</feature>
<comment type="caution">
    <text evidence="3">The sequence shown here is derived from an EMBL/GenBank/DDBJ whole genome shotgun (WGS) entry which is preliminary data.</text>
</comment>
<dbReference type="Gene3D" id="2.130.10.10">
    <property type="entry name" value="YVTN repeat-like/Quinoprotein amine dehydrogenase"/>
    <property type="match status" value="1"/>
</dbReference>
<feature type="region of interest" description="Disordered" evidence="1">
    <location>
        <begin position="746"/>
        <end position="799"/>
    </location>
</feature>
<feature type="compositionally biased region" description="Low complexity" evidence="1">
    <location>
        <begin position="1"/>
        <end position="15"/>
    </location>
</feature>
<dbReference type="Pfam" id="PF23749">
    <property type="entry name" value="DUF7165"/>
    <property type="match status" value="2"/>
</dbReference>
<gene>
    <name evidence="3" type="ORF">LTR77_008770</name>
</gene>
<sequence>MSRSTSSSEASVARRSSGHDGIRNNTYERVQENENRSMNQRFEMDGTSSRSKENRLLSKRGRRSVSPDTVPSVGSGTEQRSPKLGQEEDFSEDEMHRRNDSTDPQPPRYYGEKDVSDVEEDSDDSLYGDGRSGPRRSKSIHSEDAASMNGSLGPEDESLQSQIGGRRPDSPRQLKTDSAGGANGFSSRIQADDLFSSSAAIPQQPSSPEGRTTPRTSPRVGSERNINGYSAPCDEARDVVTPMQYAMDAGGESSPPPSSSPPAYGRTTPTMNGHYRQGSMMKGTPPSRAASRRSQHVTPLRDRVRYSWQSVPDEEPNRPRIHIIKLISNTATASAGFPQGEALGFSMSPGGRRLAAYNSARLYILQTAALPIGVSQDFALKRRPLAVEIVDEGNVLAILADEHTVNIYDLGHQQLRRMRTIKTDFPTSCIAISPTGGLLAAAYEGGVEIFSLAQGSLPTDRRAVRCPKMDKLSFSEDSSTLLGTTVRINVSSTMAVSVPVFPSSSVPTHEELKEAWCSELLHPENIRNSSHAVFMRENREVCNDRLFSWNGLEDTFGILNVNDMQYGATEFPVVISPPLSTCGGLGAAIHSAPALDERGDTVAMIVNDRTIRLYIVPHRSHNDDSTVEAHSIDHELDEGYGCPFSEVKWVYSSTSLPAPTNSQNPVQGRLVVTSPGGINDQGLNEEPVDDIEGGRIILFDFDPQFAGQAGQTFSLTMGKSQPQLLEEPPLDVAEEVALVRRRTVNQNRGGGLSTRPVTLGRTASTFSRRNDRSSRSGTPNTRPIRASMLSMQSEASRSLPDLMESGEALDTFEEPYAQGAPRSHASLQRAASNAQRHRFQTLEERNQELISVDASGGFLALPEYTEEPNAPLPSRFRALAGLDTPATAPATKAAVVTNTDGDRQSPVPSTPSTAPAATADTFSADQAFHAATVQTENDSASVARDDPATPPAPDERFSPVSRAATFDSLIRSATADSLNSMPRSLRRAYGNAPPGGGPLPNVTGEWEIPNTGTGTNAGRSFPPPPRASTSRSCMTSPPVDAVPEEDMWDPPSPTRLPHSSSSGRPAQSSTPYRYSTSLLDPPGHASLPNLASPTVSDFDASSPSPTSTTSSRTRRLPPHMLAFRTAAQTNASASLFPPNQRSDHVPVRERSINTGSVPHPVTAWHPPAASLASPPATGSFPAHSRKSSVSNRSAFASTAKAKKLGFFRTGTKKRKNDRMLGPEFLPQRGGRNGNDSMAETKSMFTTFTKNDGRCVVM</sequence>
<accession>A0AAV9P0M1</accession>
<feature type="region of interest" description="Disordered" evidence="1">
    <location>
        <begin position="817"/>
        <end position="836"/>
    </location>
</feature>
<evidence type="ECO:0000313" key="3">
    <source>
        <dbReference type="EMBL" id="KAK5165847.1"/>
    </source>
</evidence>
<dbReference type="SUPFAM" id="SSF50969">
    <property type="entry name" value="YVTN repeat-like/Quinoprotein amine dehydrogenase"/>
    <property type="match status" value="1"/>
</dbReference>
<dbReference type="InterPro" id="IPR055589">
    <property type="entry name" value="DUF7165"/>
</dbReference>
<evidence type="ECO:0000313" key="4">
    <source>
        <dbReference type="Proteomes" id="UP001337655"/>
    </source>
</evidence>
<feature type="region of interest" description="Disordered" evidence="1">
    <location>
        <begin position="1163"/>
        <end position="1194"/>
    </location>
</feature>
<feature type="region of interest" description="Disordered" evidence="1">
    <location>
        <begin position="898"/>
        <end position="917"/>
    </location>
</feature>
<feature type="compositionally biased region" description="Basic and acidic residues" evidence="1">
    <location>
        <begin position="166"/>
        <end position="175"/>
    </location>
</feature>
<feature type="compositionally biased region" description="Acidic residues" evidence="1">
    <location>
        <begin position="117"/>
        <end position="126"/>
    </location>
</feature>
<feature type="region of interest" description="Disordered" evidence="1">
    <location>
        <begin position="933"/>
        <end position="961"/>
    </location>
</feature>
<keyword evidence="4" id="KW-1185">Reference proteome</keyword>
<feature type="compositionally biased region" description="Basic and acidic residues" evidence="1">
    <location>
        <begin position="943"/>
        <end position="957"/>
    </location>
</feature>
<dbReference type="GeneID" id="89930102"/>
<feature type="compositionally biased region" description="Polar residues" evidence="1">
    <location>
        <begin position="1057"/>
        <end position="1078"/>
    </location>
</feature>